<gene>
    <name evidence="2" type="ORF">AWW67_17490</name>
</gene>
<feature type="chain" id="PRO_5007575580" description="6-bladed beta-propeller" evidence="1">
    <location>
        <begin position="21"/>
        <end position="380"/>
    </location>
</feature>
<dbReference type="Pfam" id="PF17170">
    <property type="entry name" value="DUF5128"/>
    <property type="match status" value="1"/>
</dbReference>
<dbReference type="STRING" id="1914963.AWW67_17490"/>
<accession>A0A150Y285</accession>
<organism evidence="2 3">
    <name type="scientific">Roseivirga seohaensis</name>
    <dbReference type="NCBI Taxonomy" id="1914963"/>
    <lineage>
        <taxon>Bacteria</taxon>
        <taxon>Pseudomonadati</taxon>
        <taxon>Bacteroidota</taxon>
        <taxon>Cytophagia</taxon>
        <taxon>Cytophagales</taxon>
        <taxon>Roseivirgaceae</taxon>
        <taxon>Roseivirga</taxon>
    </lineage>
</organism>
<dbReference type="AlphaFoldDB" id="A0A150Y285"/>
<reference evidence="2 3" key="1">
    <citation type="submission" date="2016-01" db="EMBL/GenBank/DDBJ databases">
        <title>Genome sequencing of Roseivirga seohaensis SW-152.</title>
        <authorList>
            <person name="Selvaratnam C."/>
            <person name="Thevarajoo S."/>
            <person name="Goh K.M."/>
            <person name="Ee R."/>
            <person name="Chan K.-G."/>
            <person name="Chong C.S."/>
        </authorList>
    </citation>
    <scope>NUCLEOTIDE SEQUENCE [LARGE SCALE GENOMIC DNA]</scope>
    <source>
        <strain evidence="2 3">SW-152</strain>
    </source>
</reference>
<sequence length="380" mass="44377">MKWIINICFLLLLLAAVSCVERESNDNIINQDEFKVLPIDIEAEKFKLPEVIDEIELMRFEEGQEGLITEVRLLNKEADKLIFTSPGEWDIFIYNQLGELINKFNHKGEGPEEYHDIQNLWVENEQVFVFSKKSYRVLAYNLQGEFISSTKLEEPYRDIFPLNKGYVAEHRDEDQNIILVFLDANFQKQSTTFSRKDEQDFLSLTLNTFNEYKGNVAYKSVLSDTIYLISQDKELKPIIKLDFGNDWLWSDPEVQAKPDQAMSFVSEKKKVWAVESHLGERYIYLSYGLGFGEGVVTMFNRETGGQFRIELKKKDGEYIGFYPIQWKGDRLLVSMPSYDAVDLITGLKSEQIKFRQGTTLEKIESSENPVLMWVKFKEEY</sequence>
<evidence type="ECO:0008006" key="4">
    <source>
        <dbReference type="Google" id="ProtNLM"/>
    </source>
</evidence>
<proteinExistence type="predicted"/>
<evidence type="ECO:0000313" key="2">
    <source>
        <dbReference type="EMBL" id="KYG85034.1"/>
    </source>
</evidence>
<dbReference type="PROSITE" id="PS51257">
    <property type="entry name" value="PROKAR_LIPOPROTEIN"/>
    <property type="match status" value="1"/>
</dbReference>
<dbReference type="Proteomes" id="UP000075663">
    <property type="component" value="Unassembled WGS sequence"/>
</dbReference>
<protein>
    <recommendedName>
        <fullName evidence="4">6-bladed beta-propeller</fullName>
    </recommendedName>
</protein>
<dbReference type="EMBL" id="LRPB01000006">
    <property type="protein sequence ID" value="KYG85034.1"/>
    <property type="molecule type" value="Genomic_DNA"/>
</dbReference>
<evidence type="ECO:0000313" key="3">
    <source>
        <dbReference type="Proteomes" id="UP000075663"/>
    </source>
</evidence>
<name>A0A150Y285_9BACT</name>
<keyword evidence="1" id="KW-0732">Signal</keyword>
<feature type="signal peptide" evidence="1">
    <location>
        <begin position="1"/>
        <end position="20"/>
    </location>
</feature>
<dbReference type="RefSeq" id="WP_062300478.1">
    <property type="nucleotide sequence ID" value="NZ_LRPB01000006.1"/>
</dbReference>
<evidence type="ECO:0000256" key="1">
    <source>
        <dbReference type="SAM" id="SignalP"/>
    </source>
</evidence>
<comment type="caution">
    <text evidence="2">The sequence shown here is derived from an EMBL/GenBank/DDBJ whole genome shotgun (WGS) entry which is preliminary data.</text>
</comment>